<dbReference type="AlphaFoldDB" id="G0JNH7"/>
<proteinExistence type="predicted"/>
<dbReference type="HOGENOM" id="CLU_965146_0_0_6"/>
<dbReference type="KEGG" id="afi:Acife_1039"/>
<evidence type="ECO:0000313" key="2">
    <source>
        <dbReference type="Proteomes" id="UP000009220"/>
    </source>
</evidence>
<reference evidence="1 2" key="1">
    <citation type="journal article" date="2011" name="J. Bacteriol.">
        <title>Draft genome of the psychrotolerant acidophile Acidithiobacillus ferrivorans SS3.</title>
        <authorList>
            <person name="Liljeqvist M."/>
            <person name="Valdes J."/>
            <person name="Holmes D.S."/>
            <person name="Dopson M."/>
        </authorList>
    </citation>
    <scope>NUCLEOTIDE SEQUENCE [LARGE SCALE GENOMIC DNA]</scope>
    <source>
        <strain evidence="1 2">SS3</strain>
    </source>
</reference>
<organism evidence="1 2">
    <name type="scientific">Acidithiobacillus ferrivorans SS3</name>
    <dbReference type="NCBI Taxonomy" id="743299"/>
    <lineage>
        <taxon>Bacteria</taxon>
        <taxon>Pseudomonadati</taxon>
        <taxon>Pseudomonadota</taxon>
        <taxon>Acidithiobacillia</taxon>
        <taxon>Acidithiobacillales</taxon>
        <taxon>Acidithiobacillaceae</taxon>
        <taxon>Acidithiobacillus</taxon>
    </lineage>
</organism>
<dbReference type="Proteomes" id="UP000009220">
    <property type="component" value="Chromosome"/>
</dbReference>
<evidence type="ECO:0000313" key="1">
    <source>
        <dbReference type="EMBL" id="AEM47207.1"/>
    </source>
</evidence>
<sequence length="288" mass="31874">MALQLPEPEYYTLAEVAERWKRSEDVLLRLGAEGHVLMGYPLLCQVAYVVRPTQKESCVGFEGLSTEMLRAIGIEPDNIEGAEEGYDNIVRFPVGGVAACNWEIGIAIANRRDSFRLNFITGFTLCHASDSAPTPAPSLPYAHHYALCREVLTVSFTDLVIPTTEVYRIEGKGGFAQAPAGQSGRPGSAAKQNAYAYYGDVNRQIEIARDLQTRGVAINPDMMIDELVRLSEERFPGSDTSTTTWKKPENFTITPIYKALGIKQERTSKRLKGAANVERSPVCHLFQK</sequence>
<protein>
    <submittedName>
        <fullName evidence="1">Uncharacterized protein</fullName>
    </submittedName>
</protein>
<accession>G0JNH7</accession>
<dbReference type="EMBL" id="CP002985">
    <property type="protein sequence ID" value="AEM47207.1"/>
    <property type="molecule type" value="Genomic_DNA"/>
</dbReference>
<dbReference type="STRING" id="743299.Acife_1039"/>
<name>G0JNH7_9PROT</name>
<gene>
    <name evidence="1" type="ORF">Acife_1039</name>
</gene>